<dbReference type="Proteomes" id="UP000243459">
    <property type="component" value="Chromosome 4"/>
</dbReference>
<proteinExistence type="predicted"/>
<dbReference type="Gramene" id="ONK70916">
    <property type="protein sequence ID" value="ONK70916"/>
    <property type="gene ID" value="A4U43_C04F2840"/>
</dbReference>
<dbReference type="AlphaFoldDB" id="A0A5P1EXV6"/>
<name>A0A5P1EXV6_ASPOF</name>
<protein>
    <submittedName>
        <fullName evidence="1">Uncharacterized protein</fullName>
    </submittedName>
</protein>
<evidence type="ECO:0000313" key="1">
    <source>
        <dbReference type="EMBL" id="ONK70916.1"/>
    </source>
</evidence>
<gene>
    <name evidence="1" type="ORF">A4U43_C04F2840</name>
</gene>
<sequence>MTSGELEDDAVQWAEHCGDDDVAIKVKDGAFGWEDDEDGNGGEENGNKAWLKDVNLEIKKGTVGGSGEWKN</sequence>
<reference evidence="2" key="1">
    <citation type="journal article" date="2017" name="Nat. Commun.">
        <title>The asparagus genome sheds light on the origin and evolution of a young Y chromosome.</title>
        <authorList>
            <person name="Harkess A."/>
            <person name="Zhou J."/>
            <person name="Xu C."/>
            <person name="Bowers J.E."/>
            <person name="Van der Hulst R."/>
            <person name="Ayyampalayam S."/>
            <person name="Mercati F."/>
            <person name="Riccardi P."/>
            <person name="McKain M.R."/>
            <person name="Kakrana A."/>
            <person name="Tang H."/>
            <person name="Ray J."/>
            <person name="Groenendijk J."/>
            <person name="Arikit S."/>
            <person name="Mathioni S.M."/>
            <person name="Nakano M."/>
            <person name="Shan H."/>
            <person name="Telgmann-Rauber A."/>
            <person name="Kanno A."/>
            <person name="Yue Z."/>
            <person name="Chen H."/>
            <person name="Li W."/>
            <person name="Chen Y."/>
            <person name="Xu X."/>
            <person name="Zhang Y."/>
            <person name="Luo S."/>
            <person name="Chen H."/>
            <person name="Gao J."/>
            <person name="Mao Z."/>
            <person name="Pires J.C."/>
            <person name="Luo M."/>
            <person name="Kudrna D."/>
            <person name="Wing R.A."/>
            <person name="Meyers B.C."/>
            <person name="Yi K."/>
            <person name="Kong H."/>
            <person name="Lavrijsen P."/>
            <person name="Sunseri F."/>
            <person name="Falavigna A."/>
            <person name="Ye Y."/>
            <person name="Leebens-Mack J.H."/>
            <person name="Chen G."/>
        </authorList>
    </citation>
    <scope>NUCLEOTIDE SEQUENCE [LARGE SCALE GENOMIC DNA]</scope>
    <source>
        <strain evidence="2">cv. DH0086</strain>
    </source>
</reference>
<dbReference type="OMA" id="MSHVISK"/>
<organism evidence="1 2">
    <name type="scientific">Asparagus officinalis</name>
    <name type="common">Garden asparagus</name>
    <dbReference type="NCBI Taxonomy" id="4686"/>
    <lineage>
        <taxon>Eukaryota</taxon>
        <taxon>Viridiplantae</taxon>
        <taxon>Streptophyta</taxon>
        <taxon>Embryophyta</taxon>
        <taxon>Tracheophyta</taxon>
        <taxon>Spermatophyta</taxon>
        <taxon>Magnoliopsida</taxon>
        <taxon>Liliopsida</taxon>
        <taxon>Asparagales</taxon>
        <taxon>Asparagaceae</taxon>
        <taxon>Asparagoideae</taxon>
        <taxon>Asparagus</taxon>
    </lineage>
</organism>
<evidence type="ECO:0000313" key="2">
    <source>
        <dbReference type="Proteomes" id="UP000243459"/>
    </source>
</evidence>
<keyword evidence="2" id="KW-1185">Reference proteome</keyword>
<dbReference type="EMBL" id="CM007384">
    <property type="protein sequence ID" value="ONK70916.1"/>
    <property type="molecule type" value="Genomic_DNA"/>
</dbReference>
<accession>A0A5P1EXV6</accession>